<organism evidence="5 6">
    <name type="scientific">Nadsonia fulvescens var. elongata DSM 6958</name>
    <dbReference type="NCBI Taxonomy" id="857566"/>
    <lineage>
        <taxon>Eukaryota</taxon>
        <taxon>Fungi</taxon>
        <taxon>Dikarya</taxon>
        <taxon>Ascomycota</taxon>
        <taxon>Saccharomycotina</taxon>
        <taxon>Dipodascomycetes</taxon>
        <taxon>Dipodascales</taxon>
        <taxon>Dipodascales incertae sedis</taxon>
        <taxon>Nadsonia</taxon>
    </lineage>
</organism>
<dbReference type="InterPro" id="IPR015422">
    <property type="entry name" value="PyrdxlP-dep_Trfase_small"/>
</dbReference>
<keyword evidence="6" id="KW-1185">Reference proteome</keyword>
<keyword evidence="2 3" id="KW-0663">Pyridoxal phosphate</keyword>
<sequence>MSSFDINTRALHGDDSLSLQSDIAPPISVTSTFRYPEPEFLQTSREIDYNASKNHVYSRLNTPTVDRAEAVLNEILGGQSTLYSTGVSAFFAALTYYNPKRLSIGEGYHGCHCVADIFTRNSGMIQLPLDCPAEELQPGDVIHLETPVNPKGEAINIEHYVKKAHSRGAFIIVDSTLAPPPLQDPFAYNVDMIMHSATKYLGGHSDLLAGVLVTRDEKVRAQLYDDRVYLGTICGAMESWLLLRSLRTYDIRFRRQIDNGAKVVKYLTDNIDKYPVLEKIYHASLQTDEFIKTQMPHGFGPLFTIVVRDREVAKHLPSALKLFHHATSLGSVESLIEWRAMSDPTTPETYLRLSIGLEHPDDLIADLHQAFTKLL</sequence>
<dbReference type="PIRSF" id="PIRSF001434">
    <property type="entry name" value="CGS"/>
    <property type="match status" value="1"/>
</dbReference>
<evidence type="ECO:0000256" key="4">
    <source>
        <dbReference type="RuleBase" id="RU362118"/>
    </source>
</evidence>
<dbReference type="InterPro" id="IPR000277">
    <property type="entry name" value="Cys/Met-Metab_PyrdxlP-dep_enz"/>
</dbReference>
<protein>
    <submittedName>
        <fullName evidence="5">Cystathionine gamma-synthase</fullName>
    </submittedName>
</protein>
<evidence type="ECO:0000256" key="2">
    <source>
        <dbReference type="ARBA" id="ARBA00022898"/>
    </source>
</evidence>
<dbReference type="GO" id="GO:0005737">
    <property type="term" value="C:cytoplasm"/>
    <property type="evidence" value="ECO:0007669"/>
    <property type="project" value="TreeGrafter"/>
</dbReference>
<dbReference type="EMBL" id="KV454410">
    <property type="protein sequence ID" value="ODQ65076.1"/>
    <property type="molecule type" value="Genomic_DNA"/>
</dbReference>
<dbReference type="AlphaFoldDB" id="A0A1E3PI21"/>
<dbReference type="STRING" id="857566.A0A1E3PI21"/>
<dbReference type="Pfam" id="PF01053">
    <property type="entry name" value="Cys_Met_Meta_PP"/>
    <property type="match status" value="1"/>
</dbReference>
<reference evidence="5 6" key="1">
    <citation type="journal article" date="2016" name="Proc. Natl. Acad. Sci. U.S.A.">
        <title>Comparative genomics of biotechnologically important yeasts.</title>
        <authorList>
            <person name="Riley R."/>
            <person name="Haridas S."/>
            <person name="Wolfe K.H."/>
            <person name="Lopes M.R."/>
            <person name="Hittinger C.T."/>
            <person name="Goeker M."/>
            <person name="Salamov A.A."/>
            <person name="Wisecaver J.H."/>
            <person name="Long T.M."/>
            <person name="Calvey C.H."/>
            <person name="Aerts A.L."/>
            <person name="Barry K.W."/>
            <person name="Choi C."/>
            <person name="Clum A."/>
            <person name="Coughlan A.Y."/>
            <person name="Deshpande S."/>
            <person name="Douglass A.P."/>
            <person name="Hanson S.J."/>
            <person name="Klenk H.-P."/>
            <person name="LaButti K.M."/>
            <person name="Lapidus A."/>
            <person name="Lindquist E.A."/>
            <person name="Lipzen A.M."/>
            <person name="Meier-Kolthoff J.P."/>
            <person name="Ohm R.A."/>
            <person name="Otillar R.P."/>
            <person name="Pangilinan J.L."/>
            <person name="Peng Y."/>
            <person name="Rokas A."/>
            <person name="Rosa C.A."/>
            <person name="Scheuner C."/>
            <person name="Sibirny A.A."/>
            <person name="Slot J.C."/>
            <person name="Stielow J.B."/>
            <person name="Sun H."/>
            <person name="Kurtzman C.P."/>
            <person name="Blackwell M."/>
            <person name="Grigoriev I.V."/>
            <person name="Jeffries T.W."/>
        </authorList>
    </citation>
    <scope>NUCLEOTIDE SEQUENCE [LARGE SCALE GENOMIC DNA]</scope>
    <source>
        <strain evidence="5 6">DSM 6958</strain>
    </source>
</reference>
<evidence type="ECO:0000256" key="3">
    <source>
        <dbReference type="PIRSR" id="PIRSR001434-2"/>
    </source>
</evidence>
<feature type="modified residue" description="N6-(pyridoxal phosphate)lysine" evidence="3">
    <location>
        <position position="199"/>
    </location>
</feature>
<dbReference type="SUPFAM" id="SSF53383">
    <property type="entry name" value="PLP-dependent transferases"/>
    <property type="match status" value="1"/>
</dbReference>
<dbReference type="PROSITE" id="PS00868">
    <property type="entry name" value="CYS_MET_METAB_PP"/>
    <property type="match status" value="1"/>
</dbReference>
<evidence type="ECO:0000256" key="1">
    <source>
        <dbReference type="ARBA" id="ARBA00001933"/>
    </source>
</evidence>
<dbReference type="FunFam" id="3.40.640.10:FF:000072">
    <property type="entry name" value="Putative cystathionine beta-lyase"/>
    <property type="match status" value="1"/>
</dbReference>
<dbReference type="InterPro" id="IPR015421">
    <property type="entry name" value="PyrdxlP-dep_Trfase_major"/>
</dbReference>
<accession>A0A1E3PI21</accession>
<dbReference type="Gene3D" id="3.40.640.10">
    <property type="entry name" value="Type I PLP-dependent aspartate aminotransferase-like (Major domain)"/>
    <property type="match status" value="1"/>
</dbReference>
<dbReference type="PANTHER" id="PTHR11808">
    <property type="entry name" value="TRANS-SULFURATION ENZYME FAMILY MEMBER"/>
    <property type="match status" value="1"/>
</dbReference>
<dbReference type="GO" id="GO:0030170">
    <property type="term" value="F:pyridoxal phosphate binding"/>
    <property type="evidence" value="ECO:0007669"/>
    <property type="project" value="InterPro"/>
</dbReference>
<comment type="similarity">
    <text evidence="4">Belongs to the trans-sulfuration enzymes family.</text>
</comment>
<evidence type="ECO:0000313" key="5">
    <source>
        <dbReference type="EMBL" id="ODQ65076.1"/>
    </source>
</evidence>
<dbReference type="InterPro" id="IPR015424">
    <property type="entry name" value="PyrdxlP-dep_Trfase"/>
</dbReference>
<dbReference type="OrthoDB" id="3512640at2759"/>
<comment type="cofactor">
    <cofactor evidence="1 4">
        <name>pyridoxal 5'-phosphate</name>
        <dbReference type="ChEBI" id="CHEBI:597326"/>
    </cofactor>
</comment>
<dbReference type="PANTHER" id="PTHR11808:SF35">
    <property type="entry name" value="CYSTATHIONINE GAMMA-SYNTHASE (AFU_ORTHOLOGUE AFUA_7G01590)"/>
    <property type="match status" value="1"/>
</dbReference>
<evidence type="ECO:0000313" key="6">
    <source>
        <dbReference type="Proteomes" id="UP000095009"/>
    </source>
</evidence>
<name>A0A1E3PI21_9ASCO</name>
<dbReference type="Proteomes" id="UP000095009">
    <property type="component" value="Unassembled WGS sequence"/>
</dbReference>
<gene>
    <name evidence="5" type="ORF">NADFUDRAFT_51675</name>
</gene>
<dbReference type="GO" id="GO:0016846">
    <property type="term" value="F:carbon-sulfur lyase activity"/>
    <property type="evidence" value="ECO:0007669"/>
    <property type="project" value="TreeGrafter"/>
</dbReference>
<dbReference type="InterPro" id="IPR054542">
    <property type="entry name" value="Cys_met_metab_PP"/>
</dbReference>
<dbReference type="GO" id="GO:0019346">
    <property type="term" value="P:transsulfuration"/>
    <property type="evidence" value="ECO:0007669"/>
    <property type="project" value="InterPro"/>
</dbReference>
<proteinExistence type="inferred from homology"/>
<dbReference type="Gene3D" id="3.90.1150.10">
    <property type="entry name" value="Aspartate Aminotransferase, domain 1"/>
    <property type="match status" value="1"/>
</dbReference>